<dbReference type="GO" id="GO:0046653">
    <property type="term" value="P:tetrahydrofolate metabolic process"/>
    <property type="evidence" value="ECO:0007669"/>
    <property type="project" value="TreeGrafter"/>
</dbReference>
<dbReference type="PROSITE" id="PS50970">
    <property type="entry name" value="HCY"/>
    <property type="match status" value="1"/>
</dbReference>
<evidence type="ECO:0000256" key="7">
    <source>
        <dbReference type="PIRSR" id="PIRSR037505-2"/>
    </source>
</evidence>
<feature type="domain" description="Hcy-binding" evidence="9">
    <location>
        <begin position="1"/>
        <end position="295"/>
    </location>
</feature>
<gene>
    <name evidence="10" type="ORF">CAY53_09960</name>
</gene>
<keyword evidence="7 8" id="KW-0862">Zinc</keyword>
<evidence type="ECO:0000259" key="9">
    <source>
        <dbReference type="PROSITE" id="PS50970"/>
    </source>
</evidence>
<feature type="binding site" evidence="7 8">
    <location>
        <position position="280"/>
    </location>
    <ligand>
        <name>Zn(2+)</name>
        <dbReference type="ChEBI" id="CHEBI:29105"/>
    </ligand>
</feature>
<evidence type="ECO:0000256" key="8">
    <source>
        <dbReference type="PROSITE-ProRule" id="PRU00333"/>
    </source>
</evidence>
<dbReference type="RefSeq" id="WP_104937541.1">
    <property type="nucleotide sequence ID" value="NZ_CP021255.1"/>
</dbReference>
<dbReference type="InterPro" id="IPR036589">
    <property type="entry name" value="HCY_dom_sf"/>
</dbReference>
<feature type="binding site" evidence="7 8">
    <location>
        <position position="281"/>
    </location>
    <ligand>
        <name>Zn(2+)</name>
        <dbReference type="ChEBI" id="CHEBI:29105"/>
    </ligand>
</feature>
<feature type="binding site" evidence="8">
    <location>
        <position position="214"/>
    </location>
    <ligand>
        <name>Zn(2+)</name>
        <dbReference type="ChEBI" id="CHEBI:29105"/>
    </ligand>
</feature>
<dbReference type="OrthoDB" id="9803687at2"/>
<sequence length="307" mass="32563">MRPEDHNILIIDGACGTNLQQMAIPASAWDGREGCNEILNLNAPEVIISLHRGFVEAGAMVLETDTFGANRVVLAEYGLADKVGEINRAAVRNARTAAGGKADVYVAASIGPGTKLPSLGHIEVAELAAAYTEQMTALIEAQVDLFIIETCQDMLQTKTALVTCLATQERMAAHIPVMVSITMEKSGTMLVGTDIAAACATFAPFPVLSLGLNCATGPADMESHIRYLSRHWPGRISCVPNQGLPEVVNGRTCYPLRPDEYAQAMRRFVTEYGVSIVGGCCGTTPAHTRALVAALQGVAPKKREAAA</sequence>
<evidence type="ECO:0000256" key="3">
    <source>
        <dbReference type="ARBA" id="ARBA00022679"/>
    </source>
</evidence>
<dbReference type="InterPro" id="IPR003726">
    <property type="entry name" value="HCY_dom"/>
</dbReference>
<organism evidence="10 11">
    <name type="scientific">Desulfobulbus oralis</name>
    <dbReference type="NCBI Taxonomy" id="1986146"/>
    <lineage>
        <taxon>Bacteria</taxon>
        <taxon>Pseudomonadati</taxon>
        <taxon>Thermodesulfobacteriota</taxon>
        <taxon>Desulfobulbia</taxon>
        <taxon>Desulfobulbales</taxon>
        <taxon>Desulfobulbaceae</taxon>
        <taxon>Desulfobulbus</taxon>
    </lineage>
</organism>
<comment type="similarity">
    <text evidence="1">Belongs to the vitamin-B12 dependent methionine synthase family.</text>
</comment>
<keyword evidence="3 8" id="KW-0808">Transferase</keyword>
<keyword evidence="2 8" id="KW-0489">Methyltransferase</keyword>
<evidence type="ECO:0000313" key="10">
    <source>
        <dbReference type="EMBL" id="AVD72332.1"/>
    </source>
</evidence>
<keyword evidence="6" id="KW-0170">Cobalt</keyword>
<evidence type="ECO:0000313" key="11">
    <source>
        <dbReference type="Proteomes" id="UP000239867"/>
    </source>
</evidence>
<dbReference type="PANTHER" id="PTHR45833:SF1">
    <property type="entry name" value="METHIONINE SYNTHASE"/>
    <property type="match status" value="1"/>
</dbReference>
<dbReference type="GO" id="GO:0008705">
    <property type="term" value="F:methionine synthase activity"/>
    <property type="evidence" value="ECO:0007669"/>
    <property type="project" value="TreeGrafter"/>
</dbReference>
<name>A0A2L1GRP2_9BACT</name>
<dbReference type="InterPro" id="IPR017226">
    <property type="entry name" value="BHMT-like"/>
</dbReference>
<dbReference type="GO" id="GO:0008270">
    <property type="term" value="F:zinc ion binding"/>
    <property type="evidence" value="ECO:0007669"/>
    <property type="project" value="InterPro"/>
</dbReference>
<dbReference type="Pfam" id="PF02574">
    <property type="entry name" value="S-methyl_trans"/>
    <property type="match status" value="1"/>
</dbReference>
<dbReference type="Gene3D" id="3.20.20.330">
    <property type="entry name" value="Homocysteine-binding-like domain"/>
    <property type="match status" value="1"/>
</dbReference>
<proteinExistence type="inferred from homology"/>
<evidence type="ECO:0000256" key="2">
    <source>
        <dbReference type="ARBA" id="ARBA00022603"/>
    </source>
</evidence>
<dbReference type="AlphaFoldDB" id="A0A2L1GRP2"/>
<dbReference type="GO" id="GO:0005829">
    <property type="term" value="C:cytosol"/>
    <property type="evidence" value="ECO:0007669"/>
    <property type="project" value="TreeGrafter"/>
</dbReference>
<evidence type="ECO:0000256" key="6">
    <source>
        <dbReference type="ARBA" id="ARBA00023285"/>
    </source>
</evidence>
<keyword evidence="4" id="KW-0949">S-adenosyl-L-methionine</keyword>
<evidence type="ECO:0000256" key="4">
    <source>
        <dbReference type="ARBA" id="ARBA00022691"/>
    </source>
</evidence>
<protein>
    <submittedName>
        <fullName evidence="10">5-methyltetrahydrofolate--homocysteine methyltransferase</fullName>
    </submittedName>
</protein>
<dbReference type="EMBL" id="CP021255">
    <property type="protein sequence ID" value="AVD72332.1"/>
    <property type="molecule type" value="Genomic_DNA"/>
</dbReference>
<evidence type="ECO:0000256" key="5">
    <source>
        <dbReference type="ARBA" id="ARBA00022723"/>
    </source>
</evidence>
<dbReference type="InterPro" id="IPR050554">
    <property type="entry name" value="Met_Synthase/Corrinoid"/>
</dbReference>
<keyword evidence="11" id="KW-1185">Reference proteome</keyword>
<dbReference type="SUPFAM" id="SSF82282">
    <property type="entry name" value="Homocysteine S-methyltransferase"/>
    <property type="match status" value="1"/>
</dbReference>
<reference evidence="10 11" key="1">
    <citation type="journal article" date="2018" name="MBio">
        <title>Insights into the evolution of host association through the isolation and characterization of a novel human periodontal pathobiont, Desulfobulbus oralis.</title>
        <authorList>
            <person name="Cross K.L."/>
            <person name="Chirania P."/>
            <person name="Xiong W."/>
            <person name="Beall C.J."/>
            <person name="Elkins J.G."/>
            <person name="Giannone R.J."/>
            <person name="Griffen A.L."/>
            <person name="Guss A.M."/>
            <person name="Hettich R.L."/>
            <person name="Joshi S.S."/>
            <person name="Mokrzan E.M."/>
            <person name="Martin R.K."/>
            <person name="Zhulin I.B."/>
            <person name="Leys E.J."/>
            <person name="Podar M."/>
        </authorList>
    </citation>
    <scope>NUCLEOTIDE SEQUENCE [LARGE SCALE GENOMIC DNA]</scope>
    <source>
        <strain evidence="10 11">ORNL</strain>
    </source>
</reference>
<dbReference type="PIRSF" id="PIRSF037505">
    <property type="entry name" value="Betaine_HMT"/>
    <property type="match status" value="1"/>
</dbReference>
<accession>A0A2L1GRP2</accession>
<evidence type="ECO:0000256" key="1">
    <source>
        <dbReference type="ARBA" id="ARBA00010398"/>
    </source>
</evidence>
<keyword evidence="5 7" id="KW-0479">Metal-binding</keyword>
<dbReference type="GO" id="GO:0032259">
    <property type="term" value="P:methylation"/>
    <property type="evidence" value="ECO:0007669"/>
    <property type="project" value="UniProtKB-KW"/>
</dbReference>
<dbReference type="Proteomes" id="UP000239867">
    <property type="component" value="Chromosome"/>
</dbReference>
<comment type="cofactor">
    <cofactor evidence="7">
        <name>Zn(2+)</name>
        <dbReference type="ChEBI" id="CHEBI:29105"/>
    </cofactor>
    <text evidence="7">Binds 1 zinc ion per subunit.</text>
</comment>
<dbReference type="PANTHER" id="PTHR45833">
    <property type="entry name" value="METHIONINE SYNTHASE"/>
    <property type="match status" value="1"/>
</dbReference>
<dbReference type="KEGG" id="deo:CAY53_09960"/>
<dbReference type="GO" id="GO:0050667">
    <property type="term" value="P:homocysteine metabolic process"/>
    <property type="evidence" value="ECO:0007669"/>
    <property type="project" value="TreeGrafter"/>
</dbReference>